<dbReference type="PRINTS" id="PR00320">
    <property type="entry name" value="GPROTEINBRPT"/>
</dbReference>
<protein>
    <recommendedName>
        <fullName evidence="1">WD repeat, SAM and U-box domain-containing protein 1</fullName>
    </recommendedName>
</protein>
<dbReference type="Gene3D" id="3.30.40.10">
    <property type="entry name" value="Zinc/RING finger domain, C3HC4 (zinc finger)"/>
    <property type="match status" value="1"/>
</dbReference>
<reference evidence="7 8" key="1">
    <citation type="submission" date="2020-03" db="EMBL/GenBank/DDBJ databases">
        <title>Dissostichus mawsoni Genome sequencing and assembly.</title>
        <authorList>
            <person name="Park H."/>
        </authorList>
    </citation>
    <scope>NUCLEOTIDE SEQUENCE [LARGE SCALE GENOMIC DNA]</scope>
    <source>
        <strain evidence="7">DM0001</strain>
        <tissue evidence="7">Muscle</tissue>
    </source>
</reference>
<evidence type="ECO:0000313" key="8">
    <source>
        <dbReference type="Proteomes" id="UP000518266"/>
    </source>
</evidence>
<dbReference type="InterPro" id="IPR001660">
    <property type="entry name" value="SAM"/>
</dbReference>
<dbReference type="GO" id="GO:0004842">
    <property type="term" value="F:ubiquitin-protein transferase activity"/>
    <property type="evidence" value="ECO:0007669"/>
    <property type="project" value="InterPro"/>
</dbReference>
<dbReference type="InterPro" id="IPR001680">
    <property type="entry name" value="WD40_rpt"/>
</dbReference>
<name>A0A7J5X7J9_DISMA</name>
<feature type="repeat" description="WD" evidence="4">
    <location>
        <begin position="77"/>
        <end position="118"/>
    </location>
</feature>
<dbReference type="InterPro" id="IPR013083">
    <property type="entry name" value="Znf_RING/FYVE/PHD"/>
</dbReference>
<proteinExistence type="predicted"/>
<gene>
    <name evidence="7" type="ORF">F7725_026478</name>
</gene>
<accession>A0A7J5X7J9</accession>
<organism evidence="7 8">
    <name type="scientific">Dissostichus mawsoni</name>
    <name type="common">Antarctic cod</name>
    <dbReference type="NCBI Taxonomy" id="36200"/>
    <lineage>
        <taxon>Eukaryota</taxon>
        <taxon>Metazoa</taxon>
        <taxon>Chordata</taxon>
        <taxon>Craniata</taxon>
        <taxon>Vertebrata</taxon>
        <taxon>Euteleostomi</taxon>
        <taxon>Actinopterygii</taxon>
        <taxon>Neopterygii</taxon>
        <taxon>Teleostei</taxon>
        <taxon>Neoteleostei</taxon>
        <taxon>Acanthomorphata</taxon>
        <taxon>Eupercaria</taxon>
        <taxon>Perciformes</taxon>
        <taxon>Notothenioidei</taxon>
        <taxon>Nototheniidae</taxon>
        <taxon>Dissostichus</taxon>
    </lineage>
</organism>
<feature type="region of interest" description="Disordered" evidence="5">
    <location>
        <begin position="510"/>
        <end position="530"/>
    </location>
</feature>
<dbReference type="EMBL" id="JAAKFY010000027">
    <property type="protein sequence ID" value="KAF3832813.1"/>
    <property type="molecule type" value="Genomic_DNA"/>
</dbReference>
<evidence type="ECO:0000313" key="7">
    <source>
        <dbReference type="EMBL" id="KAF3832813.1"/>
    </source>
</evidence>
<dbReference type="PROSITE" id="PS50294">
    <property type="entry name" value="WD_REPEATS_REGION"/>
    <property type="match status" value="2"/>
</dbReference>
<dbReference type="Pfam" id="PF04564">
    <property type="entry name" value="U-box"/>
    <property type="match status" value="1"/>
</dbReference>
<dbReference type="InterPro" id="IPR003613">
    <property type="entry name" value="Ubox_domain"/>
</dbReference>
<dbReference type="InterPro" id="IPR052085">
    <property type="entry name" value="WD-SAM-U-box"/>
</dbReference>
<evidence type="ECO:0000256" key="4">
    <source>
        <dbReference type="PROSITE-ProRule" id="PRU00221"/>
    </source>
</evidence>
<dbReference type="Gene3D" id="1.10.150.50">
    <property type="entry name" value="Transcription Factor, Ets-1"/>
    <property type="match status" value="1"/>
</dbReference>
<keyword evidence="3" id="KW-0677">Repeat</keyword>
<keyword evidence="8" id="KW-1185">Reference proteome</keyword>
<dbReference type="Proteomes" id="UP000518266">
    <property type="component" value="Unassembled WGS sequence"/>
</dbReference>
<sequence>MFNAEVNIIQLNGQHGGSFTAAGPALQMTSLICTLQDHRDDVNWCAFSGKLFATCSGDKTLRIYNTHDFSELPFSPLTGHGYTVHCCCFSSCGQFLASCSTDATTLVWSMSTGEIEAVLEHPGRSPVRICALSPDSAHLVSGASDGSLALWDFPSKQLLRSGAVSDTTMVACCFSPCSQLFMTGSTYGDLRLWDLDMNQLHAEKNAHDLGVTCCTFAPSILSGGQSVQFCLASCGQDSHLKIWAVNKSGCGGYKMQLLHTLTGQSAPVLCCAFSSDGQLLVSGSVDKTVAIYDAKNAILLYTLNQHERKLHLIAQTILQVMIVLCCRLVTACCFSPTSPLIATGSMDKTVNIWRLEDGCSDRELSASPSSEGRTSAGRSRLLVSDWSEGDVSAWLVEEGLEGLVDRFRANNIDGTELLNLTKETLASELHIESVGLRSKLLRKVEELKSDSVCSGIPDEFLCPITRELMREPVIAADSNVFCFFSLNRLACISMCDFSVDVSQQMDTRMKERPSKAGSTLRTVQPHDQPPLLTTLLTPNHTLKMAIGRWQTSR</sequence>
<feature type="repeat" description="WD" evidence="4">
    <location>
        <begin position="131"/>
        <end position="161"/>
    </location>
</feature>
<keyword evidence="2 4" id="KW-0853">WD repeat</keyword>
<dbReference type="SUPFAM" id="SSF57850">
    <property type="entry name" value="RING/U-box"/>
    <property type="match status" value="1"/>
</dbReference>
<dbReference type="CDD" id="cd00200">
    <property type="entry name" value="WD40"/>
    <property type="match status" value="1"/>
</dbReference>
<evidence type="ECO:0000256" key="1">
    <source>
        <dbReference type="ARBA" id="ARBA00020894"/>
    </source>
</evidence>
<dbReference type="PANTHER" id="PTHR46573:SF1">
    <property type="entry name" value="WD REPEAT, SAM AND U-BOX DOMAIN-CONTAINING PROTEIN 1"/>
    <property type="match status" value="1"/>
</dbReference>
<dbReference type="AlphaFoldDB" id="A0A7J5X7J9"/>
<dbReference type="SUPFAM" id="SSF50978">
    <property type="entry name" value="WD40 repeat-like"/>
    <property type="match status" value="1"/>
</dbReference>
<dbReference type="InterPro" id="IPR013761">
    <property type="entry name" value="SAM/pointed_sf"/>
</dbReference>
<evidence type="ECO:0000256" key="2">
    <source>
        <dbReference type="ARBA" id="ARBA00022574"/>
    </source>
</evidence>
<comment type="caution">
    <text evidence="7">The sequence shown here is derived from an EMBL/GenBank/DDBJ whole genome shotgun (WGS) entry which is preliminary data.</text>
</comment>
<dbReference type="InterPro" id="IPR020472">
    <property type="entry name" value="WD40_PAC1"/>
</dbReference>
<dbReference type="OrthoDB" id="10064100at2759"/>
<dbReference type="Pfam" id="PF00400">
    <property type="entry name" value="WD40"/>
    <property type="match status" value="7"/>
</dbReference>
<dbReference type="Gene3D" id="2.130.10.10">
    <property type="entry name" value="YVTN repeat-like/Quinoprotein amine dehydrogenase"/>
    <property type="match status" value="3"/>
</dbReference>
<evidence type="ECO:0000259" key="6">
    <source>
        <dbReference type="PROSITE" id="PS50105"/>
    </source>
</evidence>
<dbReference type="GO" id="GO:0016567">
    <property type="term" value="P:protein ubiquitination"/>
    <property type="evidence" value="ECO:0007669"/>
    <property type="project" value="InterPro"/>
</dbReference>
<dbReference type="PANTHER" id="PTHR46573">
    <property type="entry name" value="WD REPEAT, SAM AND U-BOX DOMAIN-CONTAINING PROTEIN 1"/>
    <property type="match status" value="1"/>
</dbReference>
<dbReference type="InterPro" id="IPR036322">
    <property type="entry name" value="WD40_repeat_dom_sf"/>
</dbReference>
<feature type="domain" description="SAM" evidence="6">
    <location>
        <begin position="386"/>
        <end position="450"/>
    </location>
</feature>
<dbReference type="SMART" id="SM00454">
    <property type="entry name" value="SAM"/>
    <property type="match status" value="1"/>
</dbReference>
<evidence type="ECO:0000256" key="5">
    <source>
        <dbReference type="SAM" id="MobiDB-lite"/>
    </source>
</evidence>
<dbReference type="PROSITE" id="PS50105">
    <property type="entry name" value="SAM_DOMAIN"/>
    <property type="match status" value="1"/>
</dbReference>
<dbReference type="InterPro" id="IPR015943">
    <property type="entry name" value="WD40/YVTN_repeat-like_dom_sf"/>
</dbReference>
<dbReference type="SMART" id="SM00320">
    <property type="entry name" value="WD40"/>
    <property type="match status" value="7"/>
</dbReference>
<feature type="repeat" description="WD" evidence="4">
    <location>
        <begin position="261"/>
        <end position="302"/>
    </location>
</feature>
<dbReference type="PROSITE" id="PS50082">
    <property type="entry name" value="WD_REPEATS_2"/>
    <property type="match status" value="4"/>
</dbReference>
<feature type="repeat" description="WD" evidence="4">
    <location>
        <begin position="329"/>
        <end position="363"/>
    </location>
</feature>
<dbReference type="Pfam" id="PF07647">
    <property type="entry name" value="SAM_2"/>
    <property type="match status" value="1"/>
</dbReference>
<dbReference type="SUPFAM" id="SSF47769">
    <property type="entry name" value="SAM/Pointed domain"/>
    <property type="match status" value="1"/>
</dbReference>
<evidence type="ECO:0000256" key="3">
    <source>
        <dbReference type="ARBA" id="ARBA00022737"/>
    </source>
</evidence>